<dbReference type="InterPro" id="IPR002155">
    <property type="entry name" value="Thiolase"/>
</dbReference>
<reference evidence="8 9" key="1">
    <citation type="submission" date="2023-07" db="EMBL/GenBank/DDBJ databases">
        <title>Sorghum-associated microbial communities from plants grown in Nebraska, USA.</title>
        <authorList>
            <person name="Schachtman D."/>
        </authorList>
    </citation>
    <scope>NUCLEOTIDE SEQUENCE [LARGE SCALE GENOMIC DNA]</scope>
    <source>
        <strain evidence="8 9">DS1027</strain>
    </source>
</reference>
<dbReference type="GO" id="GO:0003988">
    <property type="term" value="F:acetyl-CoA C-acyltransferase activity"/>
    <property type="evidence" value="ECO:0007669"/>
    <property type="project" value="UniProtKB-EC"/>
</dbReference>
<comment type="caution">
    <text evidence="8">The sequence shown here is derived from an EMBL/GenBank/DDBJ whole genome shotgun (WGS) entry which is preliminary data.</text>
</comment>
<dbReference type="PROSITE" id="PS00737">
    <property type="entry name" value="THIOLASE_2"/>
    <property type="match status" value="1"/>
</dbReference>
<dbReference type="InterPro" id="IPR020616">
    <property type="entry name" value="Thiolase_N"/>
</dbReference>
<dbReference type="PANTHER" id="PTHR43853:SF21">
    <property type="entry name" value="STEROID 3-KETOACYL-COA THIOLASE"/>
    <property type="match status" value="1"/>
</dbReference>
<dbReference type="EMBL" id="JAVDRD010000001">
    <property type="protein sequence ID" value="MDR6509949.1"/>
    <property type="molecule type" value="Genomic_DNA"/>
</dbReference>
<sequence length="377" mass="37782">MPNAVIAGYARSPFHLAGKGALARTRPDDLAAAVVKALVQRTGIDAAAIEDLIVGCAFPEGEQGFNVARLIGMIAGLPRSVGGMTVNRFCGSSMSAIHYAVGQIAAGAGDVFIAAGVESMSRVPMMGFNPLPNPALAKASQAYIGMGDTAENLASQYGLSRQAQEAFAVASQDKAAAAIAAGKLKDEIVGIETKAGLVDTDGCPRPGTTAETLAGLKPAFSASGTVTAGTSSPLTDGASAVIVASEDYARAHGLPILARIKAMAISGCAPEIMGIGPVESSRKALERAGISVSDLDVIELNEAFASQALACIADLGLDQAKINLDGGAIALGHPLGATGARIVGKAASLLQRTGGKYALATQCIGGGQGIATVLEAI</sequence>
<comment type="pathway">
    <text evidence="1">Lipid metabolism.</text>
</comment>
<accession>A0ABU1MHW6</accession>
<protein>
    <submittedName>
        <fullName evidence="8">Acetyl-CoA acyltransferase</fullName>
        <ecNumber evidence="8">2.3.1.16</ecNumber>
    </submittedName>
</protein>
<evidence type="ECO:0000256" key="3">
    <source>
        <dbReference type="ARBA" id="ARBA00022679"/>
    </source>
</evidence>
<dbReference type="InterPro" id="IPR016039">
    <property type="entry name" value="Thiolase-like"/>
</dbReference>
<evidence type="ECO:0000256" key="5">
    <source>
        <dbReference type="RuleBase" id="RU003557"/>
    </source>
</evidence>
<dbReference type="Proteomes" id="UP001184150">
    <property type="component" value="Unassembled WGS sequence"/>
</dbReference>
<name>A0ABU1MHW6_9SPHN</name>
<dbReference type="InterPro" id="IPR020615">
    <property type="entry name" value="Thiolase_acyl_enz_int_AS"/>
</dbReference>
<keyword evidence="4 5" id="KW-0012">Acyltransferase</keyword>
<dbReference type="InterPro" id="IPR020613">
    <property type="entry name" value="Thiolase_CS"/>
</dbReference>
<dbReference type="PROSITE" id="PS00098">
    <property type="entry name" value="THIOLASE_1"/>
    <property type="match status" value="1"/>
</dbReference>
<dbReference type="EC" id="2.3.1.16" evidence="8"/>
<keyword evidence="9" id="KW-1185">Reference proteome</keyword>
<evidence type="ECO:0000259" key="6">
    <source>
        <dbReference type="Pfam" id="PF00108"/>
    </source>
</evidence>
<evidence type="ECO:0000313" key="8">
    <source>
        <dbReference type="EMBL" id="MDR6509949.1"/>
    </source>
</evidence>
<dbReference type="InterPro" id="IPR020617">
    <property type="entry name" value="Thiolase_C"/>
</dbReference>
<feature type="domain" description="Thiolase C-terminal" evidence="7">
    <location>
        <begin position="255"/>
        <end position="375"/>
    </location>
</feature>
<proteinExistence type="inferred from homology"/>
<comment type="similarity">
    <text evidence="2 5">Belongs to the thiolase-like superfamily. Thiolase family.</text>
</comment>
<evidence type="ECO:0000256" key="1">
    <source>
        <dbReference type="ARBA" id="ARBA00005189"/>
    </source>
</evidence>
<dbReference type="RefSeq" id="WP_168351026.1">
    <property type="nucleotide sequence ID" value="NZ_JAVDRD010000001.1"/>
</dbReference>
<evidence type="ECO:0000256" key="4">
    <source>
        <dbReference type="ARBA" id="ARBA00023315"/>
    </source>
</evidence>
<gene>
    <name evidence="8" type="ORF">J2792_000789</name>
</gene>
<dbReference type="InterPro" id="IPR050215">
    <property type="entry name" value="Thiolase-like_sf_Thiolase"/>
</dbReference>
<keyword evidence="3 5" id="KW-0808">Transferase</keyword>
<dbReference type="NCBIfam" id="TIGR01930">
    <property type="entry name" value="AcCoA-C-Actrans"/>
    <property type="match status" value="1"/>
</dbReference>
<evidence type="ECO:0000259" key="7">
    <source>
        <dbReference type="Pfam" id="PF02803"/>
    </source>
</evidence>
<dbReference type="CDD" id="cd00751">
    <property type="entry name" value="thiolase"/>
    <property type="match status" value="1"/>
</dbReference>
<dbReference type="SUPFAM" id="SSF53901">
    <property type="entry name" value="Thiolase-like"/>
    <property type="match status" value="2"/>
</dbReference>
<dbReference type="PANTHER" id="PTHR43853">
    <property type="entry name" value="3-KETOACYL-COA THIOLASE, PEROXISOMAL"/>
    <property type="match status" value="1"/>
</dbReference>
<dbReference type="PIRSF" id="PIRSF000429">
    <property type="entry name" value="Ac-CoA_Ac_transf"/>
    <property type="match status" value="1"/>
</dbReference>
<dbReference type="Pfam" id="PF00108">
    <property type="entry name" value="Thiolase_N"/>
    <property type="match status" value="1"/>
</dbReference>
<evidence type="ECO:0000256" key="2">
    <source>
        <dbReference type="ARBA" id="ARBA00010982"/>
    </source>
</evidence>
<feature type="domain" description="Thiolase N-terminal" evidence="6">
    <location>
        <begin position="5"/>
        <end position="247"/>
    </location>
</feature>
<dbReference type="Pfam" id="PF02803">
    <property type="entry name" value="Thiolase_C"/>
    <property type="match status" value="1"/>
</dbReference>
<dbReference type="Gene3D" id="3.40.47.10">
    <property type="match status" value="1"/>
</dbReference>
<organism evidence="8 9">
    <name type="scientific">Novosphingobium capsulatum</name>
    <dbReference type="NCBI Taxonomy" id="13688"/>
    <lineage>
        <taxon>Bacteria</taxon>
        <taxon>Pseudomonadati</taxon>
        <taxon>Pseudomonadota</taxon>
        <taxon>Alphaproteobacteria</taxon>
        <taxon>Sphingomonadales</taxon>
        <taxon>Sphingomonadaceae</taxon>
        <taxon>Novosphingobium</taxon>
    </lineage>
</organism>
<evidence type="ECO:0000313" key="9">
    <source>
        <dbReference type="Proteomes" id="UP001184150"/>
    </source>
</evidence>